<dbReference type="Gene3D" id="2.170.140.10">
    <property type="entry name" value="Chitin binding domain"/>
    <property type="match status" value="1"/>
</dbReference>
<keyword evidence="9" id="KW-0768">Sushi</keyword>
<proteinExistence type="predicted"/>
<dbReference type="EC" id="3.2.1.14" evidence="2"/>
<feature type="domain" description="EGF-like" evidence="11">
    <location>
        <begin position="196"/>
        <end position="235"/>
    </location>
</feature>
<keyword evidence="5" id="KW-0677">Repeat</keyword>
<evidence type="ECO:0000256" key="5">
    <source>
        <dbReference type="ARBA" id="ARBA00022737"/>
    </source>
</evidence>
<evidence type="ECO:0000313" key="14">
    <source>
        <dbReference type="Proteomes" id="UP000001554"/>
    </source>
</evidence>
<dbReference type="CDD" id="cd00033">
    <property type="entry name" value="CCP"/>
    <property type="match status" value="1"/>
</dbReference>
<feature type="compositionally biased region" description="Polar residues" evidence="10">
    <location>
        <begin position="13"/>
        <end position="22"/>
    </location>
</feature>
<dbReference type="GO" id="GO:0008843">
    <property type="term" value="F:endochitinase activity"/>
    <property type="evidence" value="ECO:0007669"/>
    <property type="project" value="UniProtKB-EC"/>
</dbReference>
<reference evidence="15" key="2">
    <citation type="submission" date="2025-08" db="UniProtKB">
        <authorList>
            <consortium name="RefSeq"/>
        </authorList>
    </citation>
    <scope>IDENTIFICATION</scope>
    <source>
        <strain evidence="15">S238N-H82</strain>
        <tissue evidence="15">Testes</tissue>
    </source>
</reference>
<evidence type="ECO:0000259" key="11">
    <source>
        <dbReference type="PROSITE" id="PS50026"/>
    </source>
</evidence>
<dbReference type="Proteomes" id="UP000001554">
    <property type="component" value="Chromosome 5"/>
</dbReference>
<dbReference type="SMART" id="SM00179">
    <property type="entry name" value="EGF_CA"/>
    <property type="match status" value="1"/>
</dbReference>
<dbReference type="SUPFAM" id="SSF57535">
    <property type="entry name" value="Complement control module/SCR domain"/>
    <property type="match status" value="1"/>
</dbReference>
<evidence type="ECO:0000313" key="15">
    <source>
        <dbReference type="RefSeq" id="XP_035677200.1"/>
    </source>
</evidence>
<dbReference type="Pfam" id="PF00084">
    <property type="entry name" value="Sushi"/>
    <property type="match status" value="1"/>
</dbReference>
<dbReference type="PROSITE" id="PS01187">
    <property type="entry name" value="EGF_CA"/>
    <property type="match status" value="1"/>
</dbReference>
<keyword evidence="3 8" id="KW-0245">EGF-like domain</keyword>
<keyword evidence="6" id="KW-0119">Carbohydrate metabolism</keyword>
<accession>A0A9J7L7Z2</accession>
<dbReference type="GeneID" id="118416223"/>
<dbReference type="SUPFAM" id="SSF57625">
    <property type="entry name" value="Invertebrate chitin-binding proteins"/>
    <property type="match status" value="1"/>
</dbReference>
<dbReference type="KEGG" id="bfo:118416223"/>
<dbReference type="Gene3D" id="2.10.70.10">
    <property type="entry name" value="Complement Module, domain 1"/>
    <property type="match status" value="1"/>
</dbReference>
<dbReference type="InterPro" id="IPR018097">
    <property type="entry name" value="EGF_Ca-bd_CS"/>
</dbReference>
<keyword evidence="6" id="KW-0146">Chitin degradation</keyword>
<dbReference type="FunFam" id="2.10.25.10:FF:000038">
    <property type="entry name" value="Fibrillin 2"/>
    <property type="match status" value="1"/>
</dbReference>
<dbReference type="SMART" id="SM00032">
    <property type="entry name" value="CCP"/>
    <property type="match status" value="1"/>
</dbReference>
<dbReference type="GO" id="GO:0008061">
    <property type="term" value="F:chitin binding"/>
    <property type="evidence" value="ECO:0007669"/>
    <property type="project" value="InterPro"/>
</dbReference>
<sequence length="249" mass="26842">MSSISEDLHPQEYKSNAPSPGVQSCEERSNGASCEALKHCNWCEDLDFPICKETCFKTHTVASAEETGTEVHIRGERSATGDPLCAGGNVDCNSVPPGQYPDMIDCSGFYECPDTTRGRPGLQQCPESMYFDWDLLTCMDLTPICVVLQCPPAPGNVTMVPPGPYYPQDAVRFTCDQGYEPDGAASATCRDNQTWNRDECADATHTCDPKASCTNTIGSYVCDCNVPGYSGDGFVCTGKKPILGVLLDA</sequence>
<dbReference type="SUPFAM" id="SSF57196">
    <property type="entry name" value="EGF/Laminin"/>
    <property type="match status" value="1"/>
</dbReference>
<dbReference type="Pfam" id="PF12947">
    <property type="entry name" value="EGF_3"/>
    <property type="match status" value="1"/>
</dbReference>
<keyword evidence="7" id="KW-1015">Disulfide bond</keyword>
<evidence type="ECO:0000256" key="9">
    <source>
        <dbReference type="PROSITE-ProRule" id="PRU00302"/>
    </source>
</evidence>
<dbReference type="InterPro" id="IPR000152">
    <property type="entry name" value="EGF-type_Asp/Asn_hydroxyl_site"/>
</dbReference>
<reference evidence="14" key="1">
    <citation type="journal article" date="2020" name="Nat. Ecol. Evol.">
        <title>Deeply conserved synteny resolves early events in vertebrate evolution.</title>
        <authorList>
            <person name="Simakov O."/>
            <person name="Marletaz F."/>
            <person name="Yue J.X."/>
            <person name="O'Connell B."/>
            <person name="Jenkins J."/>
            <person name="Brandt A."/>
            <person name="Calef R."/>
            <person name="Tung C.H."/>
            <person name="Huang T.K."/>
            <person name="Schmutz J."/>
            <person name="Satoh N."/>
            <person name="Yu J.K."/>
            <person name="Putnam N.H."/>
            <person name="Green R.E."/>
            <person name="Rokhsar D.S."/>
        </authorList>
    </citation>
    <scope>NUCLEOTIDE SEQUENCE [LARGE SCALE GENOMIC DNA]</scope>
    <source>
        <strain evidence="14">S238N-H82</strain>
    </source>
</reference>
<dbReference type="PROSITE" id="PS00010">
    <property type="entry name" value="ASX_HYDROXYL"/>
    <property type="match status" value="1"/>
</dbReference>
<evidence type="ECO:0000256" key="6">
    <source>
        <dbReference type="ARBA" id="ARBA00023024"/>
    </source>
</evidence>
<dbReference type="CDD" id="cd00054">
    <property type="entry name" value="EGF_CA"/>
    <property type="match status" value="1"/>
</dbReference>
<gene>
    <name evidence="15" type="primary">LOC118416223</name>
</gene>
<dbReference type="GO" id="GO:0005576">
    <property type="term" value="C:extracellular region"/>
    <property type="evidence" value="ECO:0007669"/>
    <property type="project" value="InterPro"/>
</dbReference>
<protein>
    <recommendedName>
        <fullName evidence="2">chitinase</fullName>
        <ecNumber evidence="2">3.2.1.14</ecNumber>
    </recommendedName>
</protein>
<dbReference type="OrthoDB" id="5852179at2759"/>
<evidence type="ECO:0000256" key="10">
    <source>
        <dbReference type="SAM" id="MobiDB-lite"/>
    </source>
</evidence>
<evidence type="ECO:0000256" key="1">
    <source>
        <dbReference type="ARBA" id="ARBA00000822"/>
    </source>
</evidence>
<evidence type="ECO:0000256" key="4">
    <source>
        <dbReference type="ARBA" id="ARBA00022729"/>
    </source>
</evidence>
<comment type="caution">
    <text evidence="8">Lacks conserved residue(s) required for the propagation of feature annotation.</text>
</comment>
<dbReference type="InterPro" id="IPR024731">
    <property type="entry name" value="NELL2-like_EGF"/>
</dbReference>
<keyword evidence="14" id="KW-1185">Reference proteome</keyword>
<keyword evidence="4" id="KW-0732">Signal</keyword>
<feature type="region of interest" description="Disordered" evidence="10">
    <location>
        <begin position="1"/>
        <end position="24"/>
    </location>
</feature>
<name>A0A9J7L7Z2_BRAFL</name>
<comment type="catalytic activity">
    <reaction evidence="1">
        <text>Random endo-hydrolysis of N-acetyl-beta-D-glucosaminide (1-&gt;4)-beta-linkages in chitin and chitodextrins.</text>
        <dbReference type="EC" id="3.2.1.14"/>
    </reaction>
</comment>
<evidence type="ECO:0000256" key="7">
    <source>
        <dbReference type="ARBA" id="ARBA00023157"/>
    </source>
</evidence>
<evidence type="ECO:0000259" key="13">
    <source>
        <dbReference type="PROSITE" id="PS50940"/>
    </source>
</evidence>
<dbReference type="AlphaFoldDB" id="A0A9J7L7Z2"/>
<dbReference type="InterPro" id="IPR036508">
    <property type="entry name" value="Chitin-bd_dom_sf"/>
</dbReference>
<dbReference type="RefSeq" id="XP_035677200.1">
    <property type="nucleotide sequence ID" value="XM_035821307.1"/>
</dbReference>
<dbReference type="InterPro" id="IPR002557">
    <property type="entry name" value="Chitin-bd_dom"/>
</dbReference>
<feature type="domain" description="Sushi" evidence="12">
    <location>
        <begin position="148"/>
        <end position="202"/>
    </location>
</feature>
<dbReference type="InterPro" id="IPR000742">
    <property type="entry name" value="EGF"/>
</dbReference>
<feature type="domain" description="Chitin-binding type-2" evidence="13">
    <location>
        <begin position="89"/>
        <end position="147"/>
    </location>
</feature>
<dbReference type="Gene3D" id="2.10.25.10">
    <property type="entry name" value="Laminin"/>
    <property type="match status" value="1"/>
</dbReference>
<feature type="compositionally biased region" description="Basic and acidic residues" evidence="10">
    <location>
        <begin position="1"/>
        <end position="12"/>
    </location>
</feature>
<dbReference type="InterPro" id="IPR001881">
    <property type="entry name" value="EGF-like_Ca-bd_dom"/>
</dbReference>
<keyword evidence="6" id="KW-0624">Polysaccharide degradation</keyword>
<dbReference type="InterPro" id="IPR000436">
    <property type="entry name" value="Sushi_SCR_CCP_dom"/>
</dbReference>
<evidence type="ECO:0000256" key="8">
    <source>
        <dbReference type="PROSITE-ProRule" id="PRU00076"/>
    </source>
</evidence>
<evidence type="ECO:0000256" key="3">
    <source>
        <dbReference type="ARBA" id="ARBA00022536"/>
    </source>
</evidence>
<dbReference type="GO" id="GO:0006032">
    <property type="term" value="P:chitin catabolic process"/>
    <property type="evidence" value="ECO:0007669"/>
    <property type="project" value="UniProtKB-KW"/>
</dbReference>
<dbReference type="PROSITE" id="PS50940">
    <property type="entry name" value="CHIT_BIND_II"/>
    <property type="match status" value="1"/>
</dbReference>
<dbReference type="GO" id="GO:0005509">
    <property type="term" value="F:calcium ion binding"/>
    <property type="evidence" value="ECO:0007669"/>
    <property type="project" value="InterPro"/>
</dbReference>
<evidence type="ECO:0000256" key="2">
    <source>
        <dbReference type="ARBA" id="ARBA00012729"/>
    </source>
</evidence>
<dbReference type="InterPro" id="IPR035976">
    <property type="entry name" value="Sushi/SCR/CCP_sf"/>
</dbReference>
<organism evidence="14 15">
    <name type="scientific">Branchiostoma floridae</name>
    <name type="common">Florida lancelet</name>
    <name type="synonym">Amphioxus</name>
    <dbReference type="NCBI Taxonomy" id="7739"/>
    <lineage>
        <taxon>Eukaryota</taxon>
        <taxon>Metazoa</taxon>
        <taxon>Chordata</taxon>
        <taxon>Cephalochordata</taxon>
        <taxon>Leptocardii</taxon>
        <taxon>Amphioxiformes</taxon>
        <taxon>Branchiostomatidae</taxon>
        <taxon>Branchiostoma</taxon>
    </lineage>
</organism>
<evidence type="ECO:0000259" key="12">
    <source>
        <dbReference type="PROSITE" id="PS50923"/>
    </source>
</evidence>
<dbReference type="Pfam" id="PF01607">
    <property type="entry name" value="CBM_14"/>
    <property type="match status" value="1"/>
</dbReference>
<dbReference type="PROSITE" id="PS50026">
    <property type="entry name" value="EGF_3"/>
    <property type="match status" value="1"/>
</dbReference>
<dbReference type="PROSITE" id="PS50923">
    <property type="entry name" value="SUSHI"/>
    <property type="match status" value="1"/>
</dbReference>